<evidence type="ECO:0000313" key="1">
    <source>
        <dbReference type="EMBL" id="TRX21382.1"/>
    </source>
</evidence>
<reference evidence="1 2" key="1">
    <citation type="submission" date="2019-07" db="EMBL/GenBank/DDBJ databases">
        <title>Novel species of Flavobacterium.</title>
        <authorList>
            <person name="Liu Q."/>
            <person name="Xin Y.-H."/>
        </authorList>
    </citation>
    <scope>NUCLEOTIDE SEQUENCE [LARGE SCALE GENOMIC DNA]</scope>
    <source>
        <strain evidence="1 2">LB3P56</strain>
    </source>
</reference>
<gene>
    <name evidence="1" type="ORF">FNW17_08500</name>
</gene>
<dbReference type="EMBL" id="VJZR01000005">
    <property type="protein sequence ID" value="TRX21382.1"/>
    <property type="molecule type" value="Genomic_DNA"/>
</dbReference>
<dbReference type="Gene3D" id="3.40.50.720">
    <property type="entry name" value="NAD(P)-binding Rossmann-like Domain"/>
    <property type="match status" value="1"/>
</dbReference>
<dbReference type="Pfam" id="PF13561">
    <property type="entry name" value="adh_short_C2"/>
    <property type="match status" value="1"/>
</dbReference>
<name>A0A553CLI7_9FLAO</name>
<dbReference type="OrthoDB" id="597477at2"/>
<dbReference type="Proteomes" id="UP000318585">
    <property type="component" value="Unassembled WGS sequence"/>
</dbReference>
<proteinExistence type="predicted"/>
<dbReference type="InterPro" id="IPR036291">
    <property type="entry name" value="NAD(P)-bd_dom_sf"/>
</dbReference>
<accession>A0A553CLI7</accession>
<keyword evidence="2" id="KW-1185">Reference proteome</keyword>
<evidence type="ECO:0000313" key="2">
    <source>
        <dbReference type="Proteomes" id="UP000318585"/>
    </source>
</evidence>
<sequence>MVIVKNAAIENAAKNIHTNTICSTAIETPMIMEVRRKLPQNPQALEKVINVQRMKRMGQPQEVADVA</sequence>
<dbReference type="SUPFAM" id="SSF51735">
    <property type="entry name" value="NAD(P)-binding Rossmann-fold domains"/>
    <property type="match status" value="1"/>
</dbReference>
<organism evidence="1 2">
    <name type="scientific">Flavobacterium franklandianum</name>
    <dbReference type="NCBI Taxonomy" id="2594430"/>
    <lineage>
        <taxon>Bacteria</taxon>
        <taxon>Pseudomonadati</taxon>
        <taxon>Bacteroidota</taxon>
        <taxon>Flavobacteriia</taxon>
        <taxon>Flavobacteriales</taxon>
        <taxon>Flavobacteriaceae</taxon>
        <taxon>Flavobacterium</taxon>
    </lineage>
</organism>
<comment type="caution">
    <text evidence="1">The sequence shown here is derived from an EMBL/GenBank/DDBJ whole genome shotgun (WGS) entry which is preliminary data.</text>
</comment>
<protein>
    <submittedName>
        <fullName evidence="1">SDR family oxidoreductase</fullName>
    </submittedName>
</protein>
<dbReference type="AlphaFoldDB" id="A0A553CLI7"/>
<dbReference type="InterPro" id="IPR002347">
    <property type="entry name" value="SDR_fam"/>
</dbReference>